<gene>
    <name evidence="2" type="ORF">PDIGIT_LOCUS1271</name>
</gene>
<feature type="signal peptide" evidence="1">
    <location>
        <begin position="1"/>
        <end position="19"/>
    </location>
</feature>
<sequence>MFNFNTALAVASLTALTGAAPNYVPANNTEIPTIFKPATLIPFLHMEQLTSFPTNVTTIEGITARYPNLGGTVSGALEGSIVDIGSAYELLPTAGEGVYSFYTNTFTINTTDALLHMDARATIQYGNNALHGFGTVTFSTDSPKYLSLNWGSYVAEFEANFNSGTGSIDVFELKYTGKKDGTETPALVKPEEA</sequence>
<dbReference type="AlphaFoldDB" id="A0A9W4U374"/>
<dbReference type="EMBL" id="CAOQHR010000001">
    <property type="protein sequence ID" value="CAI6259060.1"/>
    <property type="molecule type" value="Genomic_DNA"/>
</dbReference>
<protein>
    <submittedName>
        <fullName evidence="2">Uncharacterized protein</fullName>
    </submittedName>
</protein>
<keyword evidence="1" id="KW-0732">Signal</keyword>
<name>A0A9W4U374_9PLEO</name>
<comment type="caution">
    <text evidence="2">The sequence shown here is derived from an EMBL/GenBank/DDBJ whole genome shotgun (WGS) entry which is preliminary data.</text>
</comment>
<evidence type="ECO:0000313" key="3">
    <source>
        <dbReference type="Proteomes" id="UP001152607"/>
    </source>
</evidence>
<accession>A0A9W4U374</accession>
<reference evidence="2" key="1">
    <citation type="submission" date="2023-01" db="EMBL/GenBank/DDBJ databases">
        <authorList>
            <person name="Van Ghelder C."/>
            <person name="Rancurel C."/>
        </authorList>
    </citation>
    <scope>NUCLEOTIDE SEQUENCE</scope>
    <source>
        <strain evidence="2">CNCM I-4278</strain>
    </source>
</reference>
<evidence type="ECO:0000313" key="2">
    <source>
        <dbReference type="EMBL" id="CAI6259060.1"/>
    </source>
</evidence>
<organism evidence="2 3">
    <name type="scientific">Periconia digitata</name>
    <dbReference type="NCBI Taxonomy" id="1303443"/>
    <lineage>
        <taxon>Eukaryota</taxon>
        <taxon>Fungi</taxon>
        <taxon>Dikarya</taxon>
        <taxon>Ascomycota</taxon>
        <taxon>Pezizomycotina</taxon>
        <taxon>Dothideomycetes</taxon>
        <taxon>Pleosporomycetidae</taxon>
        <taxon>Pleosporales</taxon>
        <taxon>Massarineae</taxon>
        <taxon>Periconiaceae</taxon>
        <taxon>Periconia</taxon>
    </lineage>
</organism>
<proteinExistence type="predicted"/>
<dbReference type="Proteomes" id="UP001152607">
    <property type="component" value="Unassembled WGS sequence"/>
</dbReference>
<dbReference type="OrthoDB" id="3426753at2759"/>
<dbReference type="Gene3D" id="2.40.160.20">
    <property type="match status" value="1"/>
</dbReference>
<evidence type="ECO:0000256" key="1">
    <source>
        <dbReference type="SAM" id="SignalP"/>
    </source>
</evidence>
<keyword evidence="3" id="KW-1185">Reference proteome</keyword>
<feature type="chain" id="PRO_5040739665" evidence="1">
    <location>
        <begin position="20"/>
        <end position="193"/>
    </location>
</feature>